<comment type="caution">
    <text evidence="2">The sequence shown here is derived from an EMBL/GenBank/DDBJ whole genome shotgun (WGS) entry which is preliminary data.</text>
</comment>
<protein>
    <submittedName>
        <fullName evidence="2">Uncharacterized protein</fullName>
    </submittedName>
</protein>
<evidence type="ECO:0000313" key="4">
    <source>
        <dbReference type="EMBL" id="CAF4095653.1"/>
    </source>
</evidence>
<accession>A0A815CYI3</accession>
<evidence type="ECO:0000313" key="5">
    <source>
        <dbReference type="Proteomes" id="UP000663829"/>
    </source>
</evidence>
<dbReference type="EMBL" id="CAJOBA010010935">
    <property type="protein sequence ID" value="CAF3868544.1"/>
    <property type="molecule type" value="Genomic_DNA"/>
</dbReference>
<dbReference type="Proteomes" id="UP000682733">
    <property type="component" value="Unassembled WGS sequence"/>
</dbReference>
<evidence type="ECO:0000313" key="1">
    <source>
        <dbReference type="EMBL" id="CAF1105313.1"/>
    </source>
</evidence>
<evidence type="ECO:0000313" key="2">
    <source>
        <dbReference type="EMBL" id="CAF1290283.1"/>
    </source>
</evidence>
<dbReference type="AlphaFoldDB" id="A0A815CYI3"/>
<dbReference type="EMBL" id="CAJNOQ010012018">
    <property type="protein sequence ID" value="CAF1290283.1"/>
    <property type="molecule type" value="Genomic_DNA"/>
</dbReference>
<organism evidence="2 5">
    <name type="scientific">Didymodactylos carnosus</name>
    <dbReference type="NCBI Taxonomy" id="1234261"/>
    <lineage>
        <taxon>Eukaryota</taxon>
        <taxon>Metazoa</taxon>
        <taxon>Spiralia</taxon>
        <taxon>Gnathifera</taxon>
        <taxon>Rotifera</taxon>
        <taxon>Eurotatoria</taxon>
        <taxon>Bdelloidea</taxon>
        <taxon>Philodinida</taxon>
        <taxon>Philodinidae</taxon>
        <taxon>Didymodactylos</taxon>
    </lineage>
</organism>
<dbReference type="OrthoDB" id="10048812at2759"/>
<proteinExistence type="predicted"/>
<gene>
    <name evidence="2" type="ORF">GPM918_LOCUS28001</name>
    <name evidence="1" type="ORF">OVA965_LOCUS19493</name>
    <name evidence="4" type="ORF">SRO942_LOCUS28441</name>
    <name evidence="3" type="ORF">TMI583_LOCUS19552</name>
</gene>
<dbReference type="Proteomes" id="UP000663829">
    <property type="component" value="Unassembled WGS sequence"/>
</dbReference>
<dbReference type="Proteomes" id="UP000681722">
    <property type="component" value="Unassembled WGS sequence"/>
</dbReference>
<name>A0A815CYI3_9BILA</name>
<dbReference type="EMBL" id="CAJNOK010010062">
    <property type="protein sequence ID" value="CAF1105313.1"/>
    <property type="molecule type" value="Genomic_DNA"/>
</dbReference>
<sequence>MQLPTDTFKIERVIEEASVVLHIVIFSPHDQFIMEKQSGRIKNNELSTLRVQTMQQFCEKFDSHLYSIVSDKYTLPIEKRLMVLKWDDIRVNNSGSTDHTYGLDSFEQEDKPSLCLPSVSVDSFISSFRTMLLRLNNSFCNCLTISFIETDSSLILSSSHVNLFAFVFK</sequence>
<dbReference type="Proteomes" id="UP000677228">
    <property type="component" value="Unassembled WGS sequence"/>
</dbReference>
<reference evidence="2" key="1">
    <citation type="submission" date="2021-02" db="EMBL/GenBank/DDBJ databases">
        <authorList>
            <person name="Nowell W R."/>
        </authorList>
    </citation>
    <scope>NUCLEOTIDE SEQUENCE</scope>
</reference>
<dbReference type="EMBL" id="CAJOBC010032330">
    <property type="protein sequence ID" value="CAF4095653.1"/>
    <property type="molecule type" value="Genomic_DNA"/>
</dbReference>
<evidence type="ECO:0000313" key="3">
    <source>
        <dbReference type="EMBL" id="CAF3868544.1"/>
    </source>
</evidence>
<keyword evidence="5" id="KW-1185">Reference proteome</keyword>